<dbReference type="Proteomes" id="UP000472727">
    <property type="component" value="Unassembled WGS sequence"/>
</dbReference>
<organism evidence="1 2">
    <name type="scientific">Orbilia oligospora</name>
    <name type="common">Nematode-trapping fungus</name>
    <name type="synonym">Arthrobotrys oligospora</name>
    <dbReference type="NCBI Taxonomy" id="2813651"/>
    <lineage>
        <taxon>Eukaryota</taxon>
        <taxon>Fungi</taxon>
        <taxon>Dikarya</taxon>
        <taxon>Ascomycota</taxon>
        <taxon>Pezizomycotina</taxon>
        <taxon>Orbiliomycetes</taxon>
        <taxon>Orbiliales</taxon>
        <taxon>Orbiliaceae</taxon>
        <taxon>Orbilia</taxon>
    </lineage>
</organism>
<reference evidence="1 2" key="1">
    <citation type="submission" date="2019-06" db="EMBL/GenBank/DDBJ databases">
        <authorList>
            <person name="Palmer J.M."/>
        </authorList>
    </citation>
    <scope>NUCLEOTIDE SEQUENCE [LARGE SCALE GENOMIC DNA]</scope>
    <source>
        <strain evidence="1 2">TWF106</strain>
    </source>
</reference>
<dbReference type="AlphaFoldDB" id="A0A7C8UDA1"/>
<accession>A0A7C8UDA1</accession>
<proteinExistence type="predicted"/>
<comment type="caution">
    <text evidence="1">The sequence shown here is derived from an EMBL/GenBank/DDBJ whole genome shotgun (WGS) entry which is preliminary data.</text>
</comment>
<sequence>MPQARPVSMPIAILVQGDPSLPPRPTPFPLAQHSVLLVALSSVQAMFLHAGGLELLIDMARAISRGPNLNLVHWTEEWIIDRAYTFFTVGLFPGFVIDYEKTDILSFGHHTRTVDYNPAHGRFIMLNSAIVLTAEDDPTNLIPIFKLIHTISHEISHAFLSYLFSFNINNQTITFTPPNINYLDRYGNGNIIGEAGFWFDSAFWGGAVFYHQVTNHSNGNPCVYRKEDNPQNVWVQLSENTLRRIIGDMQNATLPIIKYTCEQQSGGCLNTTSDGDLYQDLDLGPPKFVRAPIRLHCASLHPFTIGEYRNRVKVN</sequence>
<protein>
    <submittedName>
        <fullName evidence="1">Uncharacterized protein</fullName>
    </submittedName>
</protein>
<name>A0A7C8UDA1_ORBOL</name>
<evidence type="ECO:0000313" key="2">
    <source>
        <dbReference type="Proteomes" id="UP000472727"/>
    </source>
</evidence>
<evidence type="ECO:0000313" key="1">
    <source>
        <dbReference type="EMBL" id="KAF3210400.1"/>
    </source>
</evidence>
<dbReference type="EMBL" id="WIWS01000080">
    <property type="protein sequence ID" value="KAF3210400.1"/>
    <property type="molecule type" value="Genomic_DNA"/>
</dbReference>
<gene>
    <name evidence="1" type="ORF">TWF106_010696</name>
</gene>